<dbReference type="AlphaFoldDB" id="A0A5A9NSN4"/>
<feature type="compositionally biased region" description="Basic and acidic residues" evidence="2">
    <location>
        <begin position="331"/>
        <end position="350"/>
    </location>
</feature>
<evidence type="ECO:0000313" key="4">
    <source>
        <dbReference type="Proteomes" id="UP000324632"/>
    </source>
</evidence>
<feature type="region of interest" description="Disordered" evidence="2">
    <location>
        <begin position="208"/>
        <end position="233"/>
    </location>
</feature>
<evidence type="ECO:0008006" key="5">
    <source>
        <dbReference type="Google" id="ProtNLM"/>
    </source>
</evidence>
<feature type="region of interest" description="Disordered" evidence="2">
    <location>
        <begin position="1"/>
        <end position="31"/>
    </location>
</feature>
<evidence type="ECO:0000256" key="1">
    <source>
        <dbReference type="ARBA" id="ARBA00023054"/>
    </source>
</evidence>
<dbReference type="EMBL" id="SOYY01000014">
    <property type="protein sequence ID" value="KAA0711916.1"/>
    <property type="molecule type" value="Genomic_DNA"/>
</dbReference>
<evidence type="ECO:0000256" key="2">
    <source>
        <dbReference type="SAM" id="MobiDB-lite"/>
    </source>
</evidence>
<evidence type="ECO:0000313" key="3">
    <source>
        <dbReference type="EMBL" id="KAA0711916.1"/>
    </source>
</evidence>
<keyword evidence="1" id="KW-0175">Coiled coil</keyword>
<sequence>MSSETKGMGQCRPQPTRLHNGLRHQGDAGQHLDRSEADIHAYFWTGHVMSTCGPKQANSTCNGYDRRGHVLLDKSCQAELMGVQWNRPIGNRLQHNRVSVNYSLRECSFVGRQHRTEPHLSSRKCVLDTPAQFRGHGNCGSPVCAAEQQSGSVREALLKEPNASDWTRTSDFDSVLCTSNGRSVGQDLNLVHKVMFSAKDYNSSHQQIKRQEDVAQGNVNGPGKTTSSKRSQRAIQDQIQNVVVNLEEVLRGLKEIHLEMNEVVQQIDLLTADIDMGEDYPGGALTSKMEMDIPESKSTRCGDSVAACSLNKTQPADPIRDQAQSLGSTREMVHSQRHESRTATGRREQKPPPYPYSSTTGRVNNKAKGQKAPPYPFRRRLLSTIV</sequence>
<dbReference type="PANTHER" id="PTHR15917">
    <property type="match status" value="1"/>
</dbReference>
<dbReference type="InterPro" id="IPR027997">
    <property type="entry name" value="Largen/INSYN1"/>
</dbReference>
<organism evidence="3 4">
    <name type="scientific">Triplophysa tibetana</name>
    <dbReference type="NCBI Taxonomy" id="1572043"/>
    <lineage>
        <taxon>Eukaryota</taxon>
        <taxon>Metazoa</taxon>
        <taxon>Chordata</taxon>
        <taxon>Craniata</taxon>
        <taxon>Vertebrata</taxon>
        <taxon>Euteleostomi</taxon>
        <taxon>Actinopterygii</taxon>
        <taxon>Neopterygii</taxon>
        <taxon>Teleostei</taxon>
        <taxon>Ostariophysi</taxon>
        <taxon>Cypriniformes</taxon>
        <taxon>Nemacheilidae</taxon>
        <taxon>Triplophysa</taxon>
    </lineage>
</organism>
<protein>
    <recommendedName>
        <fullName evidence="5">Protein Largen</fullName>
    </recommendedName>
</protein>
<name>A0A5A9NSN4_9TELE</name>
<comment type="caution">
    <text evidence="3">The sequence shown here is derived from an EMBL/GenBank/DDBJ whole genome shotgun (WGS) entry which is preliminary data.</text>
</comment>
<dbReference type="Proteomes" id="UP000324632">
    <property type="component" value="Chromosome 14"/>
</dbReference>
<feature type="region of interest" description="Disordered" evidence="2">
    <location>
        <begin position="325"/>
        <end position="375"/>
    </location>
</feature>
<feature type="compositionally biased region" description="Polar residues" evidence="2">
    <location>
        <begin position="217"/>
        <end position="233"/>
    </location>
</feature>
<reference evidence="3 4" key="1">
    <citation type="journal article" date="2019" name="Mol. Ecol. Resour.">
        <title>Chromosome-level genome assembly of Triplophysa tibetana, a fish adapted to the harsh high-altitude environment of the Tibetan Plateau.</title>
        <authorList>
            <person name="Yang X."/>
            <person name="Liu H."/>
            <person name="Ma Z."/>
            <person name="Zou Y."/>
            <person name="Zou M."/>
            <person name="Mao Y."/>
            <person name="Li X."/>
            <person name="Wang H."/>
            <person name="Chen T."/>
            <person name="Wang W."/>
            <person name="Yang R."/>
        </authorList>
    </citation>
    <scope>NUCLEOTIDE SEQUENCE [LARGE SCALE GENOMIC DNA]</scope>
    <source>
        <strain evidence="3">TTIB1903HZAU</strain>
        <tissue evidence="3">Muscle</tissue>
    </source>
</reference>
<gene>
    <name evidence="3" type="ORF">E1301_Tti013518</name>
</gene>
<accession>A0A5A9NSN4</accession>
<dbReference type="PANTHER" id="PTHR15917:SF2">
    <property type="match status" value="1"/>
</dbReference>
<keyword evidence="4" id="KW-1185">Reference proteome</keyword>
<proteinExistence type="predicted"/>